<dbReference type="Gene3D" id="3.20.20.80">
    <property type="entry name" value="Glycosidases"/>
    <property type="match status" value="1"/>
</dbReference>
<dbReference type="Gene3D" id="3.40.50.880">
    <property type="match status" value="1"/>
</dbReference>
<evidence type="ECO:0000313" key="6">
    <source>
        <dbReference type="EMBL" id="PIO97606.1"/>
    </source>
</evidence>
<comment type="caution">
    <text evidence="6">The sequence shown here is derived from an EMBL/GenBank/DDBJ whole genome shotgun (WGS) entry which is preliminary data.</text>
</comment>
<dbReference type="AlphaFoldDB" id="A0A2G9WSC0"/>
<evidence type="ECO:0000256" key="1">
    <source>
        <dbReference type="ARBA" id="ARBA00009809"/>
    </source>
</evidence>
<proteinExistence type="inferred from homology"/>
<dbReference type="InterPro" id="IPR017853">
    <property type="entry name" value="GH"/>
</dbReference>
<dbReference type="InterPro" id="IPR031330">
    <property type="entry name" value="Gly_Hdrlase_35_cat"/>
</dbReference>
<feature type="domain" description="GLMA-like second" evidence="5">
    <location>
        <begin position="534"/>
        <end position="597"/>
    </location>
</feature>
<dbReference type="OrthoDB" id="9800974at2"/>
<dbReference type="PANTHER" id="PTHR23421">
    <property type="entry name" value="BETA-GALACTOSIDASE RELATED"/>
    <property type="match status" value="1"/>
</dbReference>
<dbReference type="Pfam" id="PF22369">
    <property type="entry name" value="GLMA_2nd"/>
    <property type="match status" value="1"/>
</dbReference>
<name>A0A2G9WSC0_9HYPH</name>
<organism evidence="6 7">
    <name type="scientific">Pleomorphomonas carboxyditropha</name>
    <dbReference type="NCBI Taxonomy" id="2023338"/>
    <lineage>
        <taxon>Bacteria</taxon>
        <taxon>Pseudomonadati</taxon>
        <taxon>Pseudomonadota</taxon>
        <taxon>Alphaproteobacteria</taxon>
        <taxon>Hyphomicrobiales</taxon>
        <taxon>Pleomorphomonadaceae</taxon>
        <taxon>Pleomorphomonas</taxon>
    </lineage>
</organism>
<dbReference type="InterPro" id="IPR054746">
    <property type="entry name" value="GLMA-like_second"/>
</dbReference>
<evidence type="ECO:0000256" key="2">
    <source>
        <dbReference type="RuleBase" id="RU003679"/>
    </source>
</evidence>
<feature type="region of interest" description="Disordered" evidence="3">
    <location>
        <begin position="1"/>
        <end position="22"/>
    </location>
</feature>
<evidence type="ECO:0000313" key="7">
    <source>
        <dbReference type="Proteomes" id="UP000231070"/>
    </source>
</evidence>
<dbReference type="EMBL" id="NQVN01000016">
    <property type="protein sequence ID" value="PIO97606.1"/>
    <property type="molecule type" value="Genomic_DNA"/>
</dbReference>
<reference evidence="6 7" key="1">
    <citation type="submission" date="2017-08" db="EMBL/GenBank/DDBJ databases">
        <title>Pleomorphomonas carboxidotrophicus sp. nov., a new mesophilic hydrogenogenic carboxidotroph.</title>
        <authorList>
            <person name="Esquivel-Elizondo S."/>
            <person name="Krajmalnik-Brown R."/>
            <person name="Maldonado J."/>
        </authorList>
    </citation>
    <scope>NUCLEOTIDE SEQUENCE [LARGE SCALE GENOMIC DNA]</scope>
    <source>
        <strain evidence="6 7">SVCO-16</strain>
    </source>
</reference>
<evidence type="ECO:0000259" key="5">
    <source>
        <dbReference type="Pfam" id="PF22369"/>
    </source>
</evidence>
<evidence type="ECO:0000259" key="4">
    <source>
        <dbReference type="Pfam" id="PF01301"/>
    </source>
</evidence>
<protein>
    <submittedName>
        <fullName evidence="6">Beta-galactosidase</fullName>
    </submittedName>
</protein>
<keyword evidence="7" id="KW-1185">Reference proteome</keyword>
<feature type="domain" description="Glycoside hydrolase 35 catalytic" evidence="4">
    <location>
        <begin position="35"/>
        <end position="143"/>
    </location>
</feature>
<dbReference type="InterPro" id="IPR029062">
    <property type="entry name" value="Class_I_gatase-like"/>
</dbReference>
<comment type="similarity">
    <text evidence="1 2">Belongs to the glycosyl hydrolase 35 family.</text>
</comment>
<sequence>MLVPRRYDDRERSQEDAVTKNARSDERIVAGDHQFRIGGKVEELYAGAVHYWRLERDKWSDILDKVRSLGFTAISIYMPWEIHEIERGKFDFGSIDPRKDLDAFLTLAESKGLKIVARPGPQINSELTWFGYPLRILADPELQAQNAQGGRTVLTQVPRPIPAVSYAVDKFFDETALWYDAIMPILSRHQYPAGGLISAQVDNEMAFFFNINAYASDFCPASIKRFRAFLEGKYGSIAGLNVVYGKKYASFADVDAPRSFSATARTDLPAYVDWIEYRERYLIDSMKRLADMMRARGLDRIPLFHNYPHPLGPGGAASGITAPYNLMGLEEVLDFVGFDIYSRKELYEHVKTVTSYVVGSSRFPYIPEFIAGVWPWYLHPGDDKDEAFVTRAAMMHGIKGFSRYMLVERDRWLASPIRRDGRVRPENAAVFSSTNKVLKELDFKSLRRQADVLLLANRDYDRLEAASVLISYPGDFLESQISLSEYPNFMTTSEETFGFEEPVQAVKNDWFAAFYESLSKGGQTFLLSDTALPAERLPRYKAVLLSSFEFLGAAVQKKLLDYVEAGGTVVVGPKLPSLNERFASDTTLLDAANAAKSSAVSVVNRKAATRYAVGKGALVVVHDIADVEAVLGVALAGTGIVPVRKNHPKLDVTIHRDPAVNGKAVVFVANPTAQPIAADIGIGAPVSKVSEVWDAKPVVVTETGWKDDFAPYTIKTYFVEA</sequence>
<dbReference type="GO" id="GO:0005975">
    <property type="term" value="P:carbohydrate metabolic process"/>
    <property type="evidence" value="ECO:0007669"/>
    <property type="project" value="InterPro"/>
</dbReference>
<accession>A0A2G9WSC0</accession>
<dbReference type="PRINTS" id="PR00742">
    <property type="entry name" value="GLHYDRLASE35"/>
</dbReference>
<dbReference type="CDD" id="cd03143">
    <property type="entry name" value="A4_beta-galactosidase_middle_domain"/>
    <property type="match status" value="1"/>
</dbReference>
<dbReference type="InterPro" id="IPR001944">
    <property type="entry name" value="Glycoside_Hdrlase_35"/>
</dbReference>
<dbReference type="GO" id="GO:0004553">
    <property type="term" value="F:hydrolase activity, hydrolyzing O-glycosyl compounds"/>
    <property type="evidence" value="ECO:0007669"/>
    <property type="project" value="InterPro"/>
</dbReference>
<dbReference type="Pfam" id="PF01301">
    <property type="entry name" value="Glyco_hydro_35"/>
    <property type="match status" value="1"/>
</dbReference>
<gene>
    <name evidence="6" type="ORF">CJ014_19255</name>
</gene>
<evidence type="ECO:0000256" key="3">
    <source>
        <dbReference type="SAM" id="MobiDB-lite"/>
    </source>
</evidence>
<dbReference type="Proteomes" id="UP000231070">
    <property type="component" value="Unassembled WGS sequence"/>
</dbReference>
<dbReference type="SUPFAM" id="SSF51445">
    <property type="entry name" value="(Trans)glycosidases"/>
    <property type="match status" value="1"/>
</dbReference>